<reference evidence="1" key="1">
    <citation type="submission" date="2022-11" db="EMBL/GenBank/DDBJ databases">
        <authorList>
            <person name="Petersen C."/>
        </authorList>
    </citation>
    <scope>NUCLEOTIDE SEQUENCE</scope>
    <source>
        <strain evidence="1">IBT 20477</strain>
    </source>
</reference>
<accession>A0A9W9N4J4</accession>
<gene>
    <name evidence="1" type="ORF">N7449_000269</name>
</gene>
<sequence length="158" mass="17564">MSVPPYTPGLPYYSKVDSITDTTITYRMLYLEPNVKPESEKWQPRTERCCIAVLALGLINLSVKSEAPHALDAIGYAVNILQAFILCIQFYGVVRYFLALRREGWEPKGRGYDLSFGPAYTYTFALPPVDSGLGIPLLLKDSDDAYVSGDTEKVSLEG</sequence>
<evidence type="ECO:0000313" key="1">
    <source>
        <dbReference type="EMBL" id="KAJ5213100.1"/>
    </source>
</evidence>
<organism evidence="1 2">
    <name type="scientific">Penicillium cf. viridicatum</name>
    <dbReference type="NCBI Taxonomy" id="2972119"/>
    <lineage>
        <taxon>Eukaryota</taxon>
        <taxon>Fungi</taxon>
        <taxon>Dikarya</taxon>
        <taxon>Ascomycota</taxon>
        <taxon>Pezizomycotina</taxon>
        <taxon>Eurotiomycetes</taxon>
        <taxon>Eurotiomycetidae</taxon>
        <taxon>Eurotiales</taxon>
        <taxon>Aspergillaceae</taxon>
        <taxon>Penicillium</taxon>
    </lineage>
</organism>
<dbReference type="EMBL" id="JAPQKQ010000001">
    <property type="protein sequence ID" value="KAJ5213100.1"/>
    <property type="molecule type" value="Genomic_DNA"/>
</dbReference>
<reference evidence="1" key="2">
    <citation type="journal article" date="2023" name="IMA Fungus">
        <title>Comparative genomic study of the Penicillium genus elucidates a diverse pangenome and 15 lateral gene transfer events.</title>
        <authorList>
            <person name="Petersen C."/>
            <person name="Sorensen T."/>
            <person name="Nielsen M.R."/>
            <person name="Sondergaard T.E."/>
            <person name="Sorensen J.L."/>
            <person name="Fitzpatrick D.A."/>
            <person name="Frisvad J.C."/>
            <person name="Nielsen K.L."/>
        </authorList>
    </citation>
    <scope>NUCLEOTIDE SEQUENCE</scope>
    <source>
        <strain evidence="1">IBT 20477</strain>
    </source>
</reference>
<dbReference type="AlphaFoldDB" id="A0A9W9N4J4"/>
<comment type="caution">
    <text evidence="1">The sequence shown here is derived from an EMBL/GenBank/DDBJ whole genome shotgun (WGS) entry which is preliminary data.</text>
</comment>
<dbReference type="OrthoDB" id="4339408at2759"/>
<name>A0A9W9N4J4_9EURO</name>
<proteinExistence type="predicted"/>
<protein>
    <submittedName>
        <fullName evidence="1">Uncharacterized protein</fullName>
    </submittedName>
</protein>
<dbReference type="Proteomes" id="UP001150942">
    <property type="component" value="Unassembled WGS sequence"/>
</dbReference>
<keyword evidence="2" id="KW-1185">Reference proteome</keyword>
<evidence type="ECO:0000313" key="2">
    <source>
        <dbReference type="Proteomes" id="UP001150942"/>
    </source>
</evidence>